<dbReference type="Proteomes" id="UP000887159">
    <property type="component" value="Unassembled WGS sequence"/>
</dbReference>
<evidence type="ECO:0000313" key="2">
    <source>
        <dbReference type="Proteomes" id="UP000887159"/>
    </source>
</evidence>
<dbReference type="EMBL" id="BMAU01021331">
    <property type="protein sequence ID" value="GFY14804.1"/>
    <property type="molecule type" value="Genomic_DNA"/>
</dbReference>
<reference evidence="1" key="1">
    <citation type="submission" date="2020-08" db="EMBL/GenBank/DDBJ databases">
        <title>Multicomponent nature underlies the extraordinary mechanical properties of spider dragline silk.</title>
        <authorList>
            <person name="Kono N."/>
            <person name="Nakamura H."/>
            <person name="Mori M."/>
            <person name="Yoshida Y."/>
            <person name="Ohtoshi R."/>
            <person name="Malay A.D."/>
            <person name="Moran D.A.P."/>
            <person name="Tomita M."/>
            <person name="Numata K."/>
            <person name="Arakawa K."/>
        </authorList>
    </citation>
    <scope>NUCLEOTIDE SEQUENCE</scope>
</reference>
<name>A0A8X6SJC1_TRICX</name>
<gene>
    <name evidence="1" type="primary">X975_02288</name>
    <name evidence="1" type="ORF">TNCV_648471</name>
</gene>
<keyword evidence="2" id="KW-1185">Reference proteome</keyword>
<dbReference type="AlphaFoldDB" id="A0A8X6SJC1"/>
<comment type="caution">
    <text evidence="1">The sequence shown here is derived from an EMBL/GenBank/DDBJ whole genome shotgun (WGS) entry which is preliminary data.</text>
</comment>
<protein>
    <submittedName>
        <fullName evidence="1">Uncharacterized protein</fullName>
    </submittedName>
</protein>
<proteinExistence type="predicted"/>
<evidence type="ECO:0000313" key="1">
    <source>
        <dbReference type="EMBL" id="GFY14804.1"/>
    </source>
</evidence>
<sequence length="85" mass="9909">MTWFHSAAVQFPRAWYHSKWRRQCVGVNDSTRNERRDPKCPSARRVCMVREDTEAPSEGATCAWMVADEAIGCIRAFLTMWRSSR</sequence>
<accession>A0A8X6SJC1</accession>
<organism evidence="1 2">
    <name type="scientific">Trichonephila clavipes</name>
    <name type="common">Golden silk orbweaver</name>
    <name type="synonym">Nephila clavipes</name>
    <dbReference type="NCBI Taxonomy" id="2585209"/>
    <lineage>
        <taxon>Eukaryota</taxon>
        <taxon>Metazoa</taxon>
        <taxon>Ecdysozoa</taxon>
        <taxon>Arthropoda</taxon>
        <taxon>Chelicerata</taxon>
        <taxon>Arachnida</taxon>
        <taxon>Araneae</taxon>
        <taxon>Araneomorphae</taxon>
        <taxon>Entelegynae</taxon>
        <taxon>Araneoidea</taxon>
        <taxon>Nephilidae</taxon>
        <taxon>Trichonephila</taxon>
    </lineage>
</organism>